<dbReference type="SUPFAM" id="SSF55729">
    <property type="entry name" value="Acyl-CoA N-acyltransferases (Nat)"/>
    <property type="match status" value="1"/>
</dbReference>
<gene>
    <name evidence="4" type="ORF">KIN_12290</name>
</gene>
<dbReference type="RefSeq" id="WP_159805023.1">
    <property type="nucleotide sequence ID" value="NZ_BLJE01000001.1"/>
</dbReference>
<feature type="domain" description="N-acetyltransferase" evidence="3">
    <location>
        <begin position="3"/>
        <end position="141"/>
    </location>
</feature>
<reference evidence="4 5" key="1">
    <citation type="submission" date="2019-12" db="EMBL/GenBank/DDBJ databases">
        <title>Litoreibacter badius sp. nov., a novel bacteriochlorophyll a-containing bacterium in the genus Litoreibacter.</title>
        <authorList>
            <person name="Kanamuro M."/>
            <person name="Takabe Y."/>
            <person name="Mori K."/>
            <person name="Takaichi S."/>
            <person name="Hanada S."/>
        </authorList>
    </citation>
    <scope>NUCLEOTIDE SEQUENCE [LARGE SCALE GENOMIC DNA]</scope>
    <source>
        <strain evidence="4 5">K6</strain>
    </source>
</reference>
<proteinExistence type="predicted"/>
<dbReference type="GO" id="GO:0016747">
    <property type="term" value="F:acyltransferase activity, transferring groups other than amino-acyl groups"/>
    <property type="evidence" value="ECO:0007669"/>
    <property type="project" value="InterPro"/>
</dbReference>
<evidence type="ECO:0000256" key="1">
    <source>
        <dbReference type="ARBA" id="ARBA00022679"/>
    </source>
</evidence>
<dbReference type="Pfam" id="PF13508">
    <property type="entry name" value="Acetyltransf_7"/>
    <property type="match status" value="1"/>
</dbReference>
<keyword evidence="2" id="KW-0012">Acyltransferase</keyword>
<dbReference type="PANTHER" id="PTHR43877:SF2">
    <property type="entry name" value="AMINOALKYLPHOSPHONATE N-ACETYLTRANSFERASE-RELATED"/>
    <property type="match status" value="1"/>
</dbReference>
<dbReference type="PROSITE" id="PS51186">
    <property type="entry name" value="GNAT"/>
    <property type="match status" value="1"/>
</dbReference>
<evidence type="ECO:0000259" key="3">
    <source>
        <dbReference type="PROSITE" id="PS51186"/>
    </source>
</evidence>
<dbReference type="PANTHER" id="PTHR43877">
    <property type="entry name" value="AMINOALKYLPHOSPHONATE N-ACETYLTRANSFERASE-RELATED-RELATED"/>
    <property type="match status" value="1"/>
</dbReference>
<dbReference type="InterPro" id="IPR016181">
    <property type="entry name" value="Acyl_CoA_acyltransferase"/>
</dbReference>
<dbReference type="AlphaFoldDB" id="A0A6N6JDC7"/>
<dbReference type="InterPro" id="IPR000182">
    <property type="entry name" value="GNAT_dom"/>
</dbReference>
<protein>
    <submittedName>
        <fullName evidence="4">GNAT family N-acetyltransferase</fullName>
    </submittedName>
</protein>
<dbReference type="CDD" id="cd04301">
    <property type="entry name" value="NAT_SF"/>
    <property type="match status" value="1"/>
</dbReference>
<evidence type="ECO:0000256" key="2">
    <source>
        <dbReference type="ARBA" id="ARBA00023315"/>
    </source>
</evidence>
<dbReference type="EMBL" id="BLJE01000001">
    <property type="protein sequence ID" value="GFE64155.1"/>
    <property type="molecule type" value="Genomic_DNA"/>
</dbReference>
<dbReference type="InterPro" id="IPR050832">
    <property type="entry name" value="Bact_Acetyltransf"/>
</dbReference>
<dbReference type="Proteomes" id="UP000436822">
    <property type="component" value="Unassembled WGS sequence"/>
</dbReference>
<evidence type="ECO:0000313" key="4">
    <source>
        <dbReference type="EMBL" id="GFE64155.1"/>
    </source>
</evidence>
<keyword evidence="1 4" id="KW-0808">Transferase</keyword>
<keyword evidence="5" id="KW-1185">Reference proteome</keyword>
<accession>A0A6N6JDC7</accession>
<name>A0A6N6JDC7_9RHOB</name>
<sequence>MTCTIRRARAKDAADFARIIHGWTSETPWMPNLHTLESTENFWRNRINEAYGIVAVRDHTIGVLLLDGDVIAALYVAQNNRRQGIGRALLSHAKLGRDLLKLWTFAANTAAQEFYAREGFRECARTSGDNEEGLPDIQFAWSRPAS</sequence>
<comment type="caution">
    <text evidence="4">The sequence shown here is derived from an EMBL/GenBank/DDBJ whole genome shotgun (WGS) entry which is preliminary data.</text>
</comment>
<dbReference type="Gene3D" id="3.40.630.30">
    <property type="match status" value="1"/>
</dbReference>
<evidence type="ECO:0000313" key="5">
    <source>
        <dbReference type="Proteomes" id="UP000436822"/>
    </source>
</evidence>
<dbReference type="OrthoDB" id="9797417at2"/>
<organism evidence="4 5">
    <name type="scientific">Litoreibacter roseus</name>
    <dbReference type="NCBI Taxonomy" id="2601869"/>
    <lineage>
        <taxon>Bacteria</taxon>
        <taxon>Pseudomonadati</taxon>
        <taxon>Pseudomonadota</taxon>
        <taxon>Alphaproteobacteria</taxon>
        <taxon>Rhodobacterales</taxon>
        <taxon>Roseobacteraceae</taxon>
        <taxon>Litoreibacter</taxon>
    </lineage>
</organism>